<evidence type="ECO:0000256" key="4">
    <source>
        <dbReference type="ARBA" id="ARBA00022840"/>
    </source>
</evidence>
<keyword evidence="3" id="KW-0347">Helicase</keyword>
<dbReference type="Proteomes" id="UP000663829">
    <property type="component" value="Unassembled WGS sequence"/>
</dbReference>
<dbReference type="SMART" id="SM00487">
    <property type="entry name" value="DEXDc"/>
    <property type="match status" value="1"/>
</dbReference>
<comment type="caution">
    <text evidence="10">The sequence shown here is derived from an EMBL/GenBank/DDBJ whole genome shotgun (WGS) entry which is preliminary data.</text>
</comment>
<evidence type="ECO:0008006" key="13">
    <source>
        <dbReference type="Google" id="ProtNLM"/>
    </source>
</evidence>
<dbReference type="Pfam" id="PF00270">
    <property type="entry name" value="DEAD"/>
    <property type="match status" value="1"/>
</dbReference>
<dbReference type="CDD" id="cd18791">
    <property type="entry name" value="SF2_C_RHA"/>
    <property type="match status" value="1"/>
</dbReference>
<dbReference type="EMBL" id="CAJNOQ010005571">
    <property type="protein sequence ID" value="CAF1103504.1"/>
    <property type="molecule type" value="Genomic_DNA"/>
</dbReference>
<dbReference type="PANTHER" id="PTHR18934">
    <property type="entry name" value="ATP-DEPENDENT RNA HELICASE"/>
    <property type="match status" value="1"/>
</dbReference>
<dbReference type="PANTHER" id="PTHR18934:SF91">
    <property type="entry name" value="PRE-MRNA-SPLICING FACTOR ATP-DEPENDENT RNA HELICASE PRP16"/>
    <property type="match status" value="1"/>
</dbReference>
<dbReference type="InterPro" id="IPR007502">
    <property type="entry name" value="Helicase-assoc_dom"/>
</dbReference>
<dbReference type="CDD" id="cd17917">
    <property type="entry name" value="DEXHc_RHA-like"/>
    <property type="match status" value="1"/>
</dbReference>
<dbReference type="PROSITE" id="PS51194">
    <property type="entry name" value="HELICASE_CTER"/>
    <property type="match status" value="1"/>
</dbReference>
<dbReference type="OrthoDB" id="9989552at2759"/>
<evidence type="ECO:0000313" key="10">
    <source>
        <dbReference type="EMBL" id="CAF1103504.1"/>
    </source>
</evidence>
<dbReference type="InterPro" id="IPR012317">
    <property type="entry name" value="Poly(ADP-ribose)pol_cat_dom"/>
</dbReference>
<keyword evidence="4" id="KW-0067">ATP-binding</keyword>
<gene>
    <name evidence="10" type="ORF">GPM918_LOCUS18868</name>
    <name evidence="11" type="ORF">SRO942_LOCUS18864</name>
</gene>
<dbReference type="PROSITE" id="PS50918">
    <property type="entry name" value="WWE"/>
    <property type="match status" value="1"/>
</dbReference>
<dbReference type="GO" id="GO:0016787">
    <property type="term" value="F:hydrolase activity"/>
    <property type="evidence" value="ECO:0007669"/>
    <property type="project" value="UniProtKB-KW"/>
</dbReference>
<evidence type="ECO:0000259" key="7">
    <source>
        <dbReference type="PROSITE" id="PS50918"/>
    </source>
</evidence>
<dbReference type="Gene3D" id="4.10.1000.40">
    <property type="match status" value="2"/>
</dbReference>
<evidence type="ECO:0000259" key="8">
    <source>
        <dbReference type="PROSITE" id="PS51192"/>
    </source>
</evidence>
<dbReference type="CDD" id="cd20335">
    <property type="entry name" value="BRcat_RBR"/>
    <property type="match status" value="1"/>
</dbReference>
<dbReference type="GO" id="GO:0005524">
    <property type="term" value="F:ATP binding"/>
    <property type="evidence" value="ECO:0007669"/>
    <property type="project" value="UniProtKB-KW"/>
</dbReference>
<dbReference type="InterPro" id="IPR011545">
    <property type="entry name" value="DEAD/DEAH_box_helicase_dom"/>
</dbReference>
<dbReference type="SUPFAM" id="SSF52540">
    <property type="entry name" value="P-loop containing nucleoside triphosphate hydrolases"/>
    <property type="match status" value="1"/>
</dbReference>
<keyword evidence="1" id="KW-0547">Nucleotide-binding</keyword>
<dbReference type="InterPro" id="IPR001650">
    <property type="entry name" value="Helicase_C-like"/>
</dbReference>
<organism evidence="10 12">
    <name type="scientific">Didymodactylos carnosus</name>
    <dbReference type="NCBI Taxonomy" id="1234261"/>
    <lineage>
        <taxon>Eukaryota</taxon>
        <taxon>Metazoa</taxon>
        <taxon>Spiralia</taxon>
        <taxon>Gnathifera</taxon>
        <taxon>Rotifera</taxon>
        <taxon>Eurotatoria</taxon>
        <taxon>Bdelloidea</taxon>
        <taxon>Philodinida</taxon>
        <taxon>Philodinidae</taxon>
        <taxon>Didymodactylos</taxon>
    </lineage>
</organism>
<sequence>MLTSPSVGARLSDKKMASNNSSRKWSVRIVPLPTSINYIRLAHELRLPQSRVFIPKFFNNNISYAWINDFANEGDANEFVRQWSGASIQGQIIECIASLSRNDQANREPNQQREFRPSTEPKTQRENFDLPSTRSLLMSTSTSETLHVRTNDVATSSQKPLPPRHHPDRNRNTLQYQHKQDRLYQQTRTSNLPSTRNLMNNQGYESCKNSHSRNSSRTRSDSCSSTSSSYSISSTQSMNARSQLCSNGFKCFNVDCSFDHPDGWDPCVNGEKCENYECTAGHPSERKAKCRDRSRCKAINCKLLHPKTRAKECSFRAKCKLWNCPKLHPRTRARPCPNEKNCTNLVCLCLHPLERTRLICPSGADCRDLLCKLNHPPERPSVCDQSHICSNFNCTRLHQPEWNPCESGDECEDEQCLKIHSPDRNINLQQKTGAVTTNVNTKNKNQQTKKKYLKSLEQRMEDRKKARLPILSCREEFCQRLQSERVLIVTAETGSGKSTQLPQYAAEHFGSLVVCTQPRVVAALSLARRVAEESDGKSVGESVGYQVGNENRVKGTDIMFMTDTALIRQSQRDLDFKHIRVFIVDEAHERSLNTDIVIGIAKILLAKRPDDFYVVIASATIDPTCFLQFFNRSTSATLKVEGQLFPVAINNKAPPGDCLDQKLIENHIVPAVIDLYPQHSGHILVFLPGQGEIERALKIFKSKLPHDCIALPLYGSQSTEDQEKVIGFNEIDKRMVVFCTNVAETSLTIPNVQLVIDSGWAKEARYDVKRRLTVIETVRISRSSADQRKGRAGRTASGHCVRLYEDIELKRQNIEPEILRSSLDLVLLQLVRLNLNPKIFPFMDQPYTDIINNSLDLLTNLKCMDEQKITKRGELFTELGLDPRLSVFIIEIYTEYKSLLELAVAIVAILSAPGTLFFMGGEKQDAKTRIALQAHSHESDLFHLHSVYNTWKNAGGTEIQGKCSQCNKLIRYCICRVKHSNENSLNNKILQHIDASCTSIIKQIKNVHWLQPGDKMPQNLINIIGTQLARLFPEQCGYLLVPRLPIEGVRLVSTDIRANITNTSTFMQKLHINTDSELYQHFVAMTITQLPSGRYIIERLHPILRSDVIVQSAMQNLITMENIGSELAYHIRQKLNTYRSESWAKWLVCHYNRSQCRFILWGLEADRLTITSIIKDIYDETLKKLFDAYELLECGPIKANFQSGLVCTYISRITNTLRVDIQNAPCQTTNDLKAWVKKIIDIEWDEIEKHFFYTPKLETQKNTNNNQNKHVCLIFKNENTFRRAIDKIPFYYMIEQGNDFGRYRDSEKESWGRELVIQTPANVTVEDIINRYGADIVMKCIQLNEKSRVESFIKLNNLPNNTNEAYLRQCLQVHNGPTPKYVYVGLTKNNASGWAKITFHNDEQRNQAAIIYNSQLCDTIFPITITGKRGLKQKFVRTSVMKSDDPNTRHNQSSALLKNIFRITMINREVALQIFPSRTSTNLPWSTPVYYSSNTSQWIVDSSATITIYRTDLYPNFQQTIDEICKKFRVELKCKNLPSFGKRCTFNHGNPQNTSLAASMLAQTFAPINIKLNTERQKQLFRELEEIGEIQKWAAELSLVINPNKYHTNIEIRGPQTSQGQLMRRIADYSDNFDCRFRELELSATVATFFGQQKSASAKLQEIASRWSSKSCSVSFNSKTATIKIIGKPNVSLTDMNTCENEVLQLLNEITANTDNIESDEEEEDDSDMIRFGTRRIERRCVFCQQKSSISTSFFQICGHAYCRCAAQTLATSHTFPLRCKACQSNIHIRDIQIFFSNHEQLLQLLLKSSIQRYLTTNPQQDDRVFCPNDECNGLIRLHNGYQTCLTCGQNVCPRCQVIDDELHVGMTCAEVVEEKKRHPFLSKLFSASRKFLKDNWPFDPTVQPIGRIDENPYLRKEYKSLSRFYEGNEILGYSSPPDLAKGFFAYHGSPLDAIDSICQTGFDPKRRSGQAYGRGEYFGVTALISHGYCQKGGSQAGFSQMIIAFIFRCTQVTTKENFCYVVDNPADWTYAFNLPVLIVTYGQNAVKQPYPFPAKIPYYADKETFWIAPFCWYCQDNGQFEPYNDIMNELLEKIHEHWKLHDGPSEIETPLLTRYLDDISQTYKIDFQKNTQTSMKTSCQRAIDRRLVRELSNNRNWFYCNEHDIWVRYEQMVENKIEQAFQLYRSRRGSSTFDIQFSGRPETYQINFLKGKQTSKTTYEIKNIKRE</sequence>
<dbReference type="InterPro" id="IPR027417">
    <property type="entry name" value="P-loop_NTPase"/>
</dbReference>
<evidence type="ECO:0000256" key="5">
    <source>
        <dbReference type="ARBA" id="ARBA00038040"/>
    </source>
</evidence>
<feature type="compositionally biased region" description="Polar residues" evidence="6">
    <location>
        <begin position="172"/>
        <end position="209"/>
    </location>
</feature>
<protein>
    <recommendedName>
        <fullName evidence="13">RNA helicase</fullName>
    </recommendedName>
</protein>
<evidence type="ECO:0000259" key="9">
    <source>
        <dbReference type="PROSITE" id="PS51194"/>
    </source>
</evidence>
<feature type="region of interest" description="Disordered" evidence="6">
    <location>
        <begin position="103"/>
        <end position="234"/>
    </location>
</feature>
<dbReference type="Gene3D" id="3.90.228.10">
    <property type="match status" value="1"/>
</dbReference>
<dbReference type="GO" id="GO:0003950">
    <property type="term" value="F:NAD+ poly-ADP-ribosyltransferase activity"/>
    <property type="evidence" value="ECO:0007669"/>
    <property type="project" value="InterPro"/>
</dbReference>
<dbReference type="InterPro" id="IPR037197">
    <property type="entry name" value="WWE_dom_sf"/>
</dbReference>
<feature type="domain" description="Helicase C-terminal" evidence="9">
    <location>
        <begin position="671"/>
        <end position="834"/>
    </location>
</feature>
<evidence type="ECO:0000313" key="12">
    <source>
        <dbReference type="Proteomes" id="UP000663829"/>
    </source>
</evidence>
<dbReference type="Pfam" id="PF00271">
    <property type="entry name" value="Helicase_C"/>
    <property type="match status" value="1"/>
</dbReference>
<dbReference type="Pfam" id="PF00644">
    <property type="entry name" value="PARP"/>
    <property type="match status" value="1"/>
</dbReference>
<evidence type="ECO:0000256" key="2">
    <source>
        <dbReference type="ARBA" id="ARBA00022801"/>
    </source>
</evidence>
<dbReference type="InterPro" id="IPR004170">
    <property type="entry name" value="WWE_dom"/>
</dbReference>
<evidence type="ECO:0000256" key="6">
    <source>
        <dbReference type="SAM" id="MobiDB-lite"/>
    </source>
</evidence>
<dbReference type="Pfam" id="PF02825">
    <property type="entry name" value="WWE"/>
    <property type="match status" value="2"/>
</dbReference>
<proteinExistence type="inferred from homology"/>
<dbReference type="GO" id="GO:0003723">
    <property type="term" value="F:RNA binding"/>
    <property type="evidence" value="ECO:0007669"/>
    <property type="project" value="TreeGrafter"/>
</dbReference>
<dbReference type="Gene3D" id="1.20.120.1080">
    <property type="match status" value="1"/>
</dbReference>
<dbReference type="Gene3D" id="3.30.720.50">
    <property type="match status" value="2"/>
</dbReference>
<feature type="compositionally biased region" description="Basic and acidic residues" evidence="6">
    <location>
        <begin position="104"/>
        <end position="128"/>
    </location>
</feature>
<dbReference type="EMBL" id="CAJOBC010005570">
    <property type="protein sequence ID" value="CAF3868247.1"/>
    <property type="molecule type" value="Genomic_DNA"/>
</dbReference>
<evidence type="ECO:0000256" key="1">
    <source>
        <dbReference type="ARBA" id="ARBA00022741"/>
    </source>
</evidence>
<reference evidence="10" key="1">
    <citation type="submission" date="2021-02" db="EMBL/GenBank/DDBJ databases">
        <authorList>
            <person name="Nowell W R."/>
        </authorList>
    </citation>
    <scope>NUCLEOTIDE SEQUENCE</scope>
</reference>
<keyword evidence="2" id="KW-0378">Hydrolase</keyword>
<dbReference type="GO" id="GO:0004386">
    <property type="term" value="F:helicase activity"/>
    <property type="evidence" value="ECO:0007669"/>
    <property type="project" value="UniProtKB-KW"/>
</dbReference>
<dbReference type="SUPFAM" id="SSF56399">
    <property type="entry name" value="ADP-ribosylation"/>
    <property type="match status" value="1"/>
</dbReference>
<dbReference type="Gene3D" id="3.40.50.300">
    <property type="entry name" value="P-loop containing nucleotide triphosphate hydrolases"/>
    <property type="match status" value="2"/>
</dbReference>
<feature type="domain" description="Helicase ATP-binding" evidence="8">
    <location>
        <begin position="478"/>
        <end position="639"/>
    </location>
</feature>
<accession>A0A814PA68</accession>
<keyword evidence="12" id="KW-1185">Reference proteome</keyword>
<feature type="domain" description="WWE" evidence="7">
    <location>
        <begin position="2143"/>
        <end position="2227"/>
    </location>
</feature>
<dbReference type="SUPFAM" id="SSF117839">
    <property type="entry name" value="WWE domain"/>
    <property type="match status" value="2"/>
</dbReference>
<feature type="compositionally biased region" description="Low complexity" evidence="6">
    <location>
        <begin position="130"/>
        <end position="145"/>
    </location>
</feature>
<feature type="compositionally biased region" description="Low complexity" evidence="6">
    <location>
        <begin position="217"/>
        <end position="234"/>
    </location>
</feature>
<evidence type="ECO:0000256" key="3">
    <source>
        <dbReference type="ARBA" id="ARBA00022806"/>
    </source>
</evidence>
<dbReference type="PROSITE" id="PS51192">
    <property type="entry name" value="HELICASE_ATP_BIND_1"/>
    <property type="match status" value="1"/>
</dbReference>
<dbReference type="SMART" id="SM00847">
    <property type="entry name" value="HA2"/>
    <property type="match status" value="1"/>
</dbReference>
<dbReference type="Proteomes" id="UP000681722">
    <property type="component" value="Unassembled WGS sequence"/>
</dbReference>
<dbReference type="SMART" id="SM00490">
    <property type="entry name" value="HELICc"/>
    <property type="match status" value="1"/>
</dbReference>
<comment type="similarity">
    <text evidence="5">Belongs to the DEAD box helicase family. DEAH subfamily. PRP16 sub-subfamily.</text>
</comment>
<evidence type="ECO:0000313" key="11">
    <source>
        <dbReference type="EMBL" id="CAF3868247.1"/>
    </source>
</evidence>
<name>A0A814PA68_9BILA</name>
<dbReference type="InterPro" id="IPR014001">
    <property type="entry name" value="Helicase_ATP-bd"/>
</dbReference>